<proteinExistence type="predicted"/>
<protein>
    <submittedName>
        <fullName evidence="3">Transcriptional regulator</fullName>
    </submittedName>
</protein>
<reference evidence="3 4" key="1">
    <citation type="journal article" date="2019" name="Extremophiles">
        <title>Biogeography of thermophiles and predominance of Thermus scotoductus in domestic water heaters.</title>
        <authorList>
            <person name="Wilpiszeski R.L."/>
            <person name="Zhang Z."/>
            <person name="House C.H."/>
        </authorList>
    </citation>
    <scope>NUCLEOTIDE SEQUENCE [LARGE SCALE GENOMIC DNA]</scope>
    <source>
        <strain evidence="3 4">17_S17</strain>
    </source>
</reference>
<evidence type="ECO:0000259" key="1">
    <source>
        <dbReference type="Pfam" id="PF13280"/>
    </source>
</evidence>
<dbReference type="EMBL" id="PEMG01000472">
    <property type="protein sequence ID" value="RTI03956.1"/>
    <property type="molecule type" value="Genomic_DNA"/>
</dbReference>
<comment type="caution">
    <text evidence="3">The sequence shown here is derived from an EMBL/GenBank/DDBJ whole genome shotgun (WGS) entry which is preliminary data.</text>
</comment>
<dbReference type="InterPro" id="IPR051534">
    <property type="entry name" value="CBASS_pafABC_assoc_protein"/>
</dbReference>
<dbReference type="PANTHER" id="PTHR34580">
    <property type="match status" value="1"/>
</dbReference>
<dbReference type="Pfam" id="PF13384">
    <property type="entry name" value="HTH_23"/>
    <property type="match status" value="1"/>
</dbReference>
<evidence type="ECO:0000313" key="3">
    <source>
        <dbReference type="EMBL" id="RTI03956.1"/>
    </source>
</evidence>
<dbReference type="Pfam" id="PF13280">
    <property type="entry name" value="WYL"/>
    <property type="match status" value="1"/>
</dbReference>
<accession>A0A430UKP5</accession>
<name>A0A430UKP5_THESC</name>
<sequence>MGKTMSRGSALPDFIRLLSENPGGLSWHELADKLGVTRQTVYRLREKAQSQGIWVLTHKEDPSLPPGWFRLENPKEVEDLFGLTRQEVEALKAAVSRVEHLTPLAKKALEKLGRGRPKVQAEEPVVYTPLADEYPEGLFERVVRAIRGRRTCEITYKNAKGEAKTYRFDPYALIARDPHLYLVGANHNSRKAGHDPIKDLRLDQVLELRLTPERFKKPDFDVKAYAQNRFRAFAGEGKPVRVRVRFSPEKAGYIRRTRRHPTQVVEDLPDGSVIWQVEVPLSEDLVYFIVGYGPHARVLEPEELRKRVVAWAQGTVEANASPEGVTRGVQNEEGWV</sequence>
<evidence type="ECO:0000259" key="2">
    <source>
        <dbReference type="Pfam" id="PF25583"/>
    </source>
</evidence>
<evidence type="ECO:0000313" key="4">
    <source>
        <dbReference type="Proteomes" id="UP000287173"/>
    </source>
</evidence>
<feature type="domain" description="WYL" evidence="1">
    <location>
        <begin position="138"/>
        <end position="209"/>
    </location>
</feature>
<dbReference type="AlphaFoldDB" id="A0A430UKP5"/>
<dbReference type="PANTHER" id="PTHR34580:SF1">
    <property type="entry name" value="PROTEIN PAFC"/>
    <property type="match status" value="1"/>
</dbReference>
<dbReference type="InterPro" id="IPR057727">
    <property type="entry name" value="WCX_dom"/>
</dbReference>
<dbReference type="PROSITE" id="PS52050">
    <property type="entry name" value="WYL"/>
    <property type="match status" value="1"/>
</dbReference>
<feature type="domain" description="WCX" evidence="2">
    <location>
        <begin position="239"/>
        <end position="314"/>
    </location>
</feature>
<dbReference type="InterPro" id="IPR026881">
    <property type="entry name" value="WYL_dom"/>
</dbReference>
<dbReference type="Pfam" id="PF25583">
    <property type="entry name" value="WCX"/>
    <property type="match status" value="1"/>
</dbReference>
<gene>
    <name evidence="3" type="ORF">CSW30_14175</name>
</gene>
<dbReference type="Proteomes" id="UP000287173">
    <property type="component" value="Unassembled WGS sequence"/>
</dbReference>
<organism evidence="3 4">
    <name type="scientific">Thermus scotoductus</name>
    <dbReference type="NCBI Taxonomy" id="37636"/>
    <lineage>
        <taxon>Bacteria</taxon>
        <taxon>Thermotogati</taxon>
        <taxon>Deinococcota</taxon>
        <taxon>Deinococci</taxon>
        <taxon>Thermales</taxon>
        <taxon>Thermaceae</taxon>
        <taxon>Thermus</taxon>
    </lineage>
</organism>